<proteinExistence type="predicted"/>
<evidence type="ECO:0000313" key="2">
    <source>
        <dbReference type="Proteomes" id="UP000194946"/>
    </source>
</evidence>
<organism evidence="1 2">
    <name type="scientific">Commensalibacter intestini</name>
    <dbReference type="NCBI Taxonomy" id="479936"/>
    <lineage>
        <taxon>Bacteria</taxon>
        <taxon>Pseudomonadati</taxon>
        <taxon>Pseudomonadota</taxon>
        <taxon>Alphaproteobacteria</taxon>
        <taxon>Acetobacterales</taxon>
        <taxon>Acetobacteraceae</taxon>
    </lineage>
</organism>
<sequence>MSEDNTSNTSSIDNVATVVATTDDAVSSSLTSALFSAGNLNSAGSLTSGLSGVSSDSSMGSAASAIDSAYSSAVLSALDQTYYNGTLQNAATFSDPTTLNAAVYPDSLMSASTYYNSTVNANSLIADRSISNWNAIVNNASAGVTNVYSYVRATPQGVNTSVTFGARTASDGRAGSALYSTVGSVTISVAGAMTIGANDAVIIGSGAYTSVVSTANGNLNLTYNSKTTPTLQLNSNAYLSANGYVGGVANKGAAGGSSGTAQQNSRTGNIVFQNGVRADVNGDWGAIGDLQVGLAAVTNSFGSDVQLNVGGTFGVFMNASAMFGANDKVSTGYTTGSGMFVGSGALISTGINNSFYVYGGMGAAYSNQYTGSKGRLVIGDNNTVDLDQANYGNFAAQAGGIVSAGSNFTLSALELSVGYGQDPNTGAILAAAASAAAASMTIGNNATLILAQSGHIDNGSNFYLGSDGAIVVDASAAVLSIGTGAVISANNISIGNFAKDYSGINPTTGSAMDYSWY</sequence>
<reference evidence="2" key="1">
    <citation type="submission" date="2014-06" db="EMBL/GenBank/DDBJ databases">
        <authorList>
            <person name="Winans N.J."/>
            <person name="Newell P.D."/>
            <person name="Douglas A.E."/>
        </authorList>
    </citation>
    <scope>NUCLEOTIDE SEQUENCE [LARGE SCALE GENOMIC DNA]</scope>
    <source>
        <strain evidence="2">DmL_052</strain>
    </source>
</reference>
<dbReference type="Proteomes" id="UP000194946">
    <property type="component" value="Unassembled WGS sequence"/>
</dbReference>
<name>A0A251ZSJ4_9PROT</name>
<comment type="caution">
    <text evidence="1">The sequence shown here is derived from an EMBL/GenBank/DDBJ whole genome shotgun (WGS) entry which is preliminary data.</text>
</comment>
<accession>A0A251ZSJ4</accession>
<keyword evidence="2" id="KW-1185">Reference proteome</keyword>
<dbReference type="AlphaFoldDB" id="A0A251ZSJ4"/>
<evidence type="ECO:0000313" key="1">
    <source>
        <dbReference type="EMBL" id="OUI77633.1"/>
    </source>
</evidence>
<dbReference type="RefSeq" id="WP_086632748.1">
    <property type="nucleotide sequence ID" value="NZ_JOPB01000029.1"/>
</dbReference>
<protein>
    <submittedName>
        <fullName evidence="1">Uncharacterized protein</fullName>
    </submittedName>
</protein>
<dbReference type="EMBL" id="JOPB01000029">
    <property type="protein sequence ID" value="OUI77633.1"/>
    <property type="molecule type" value="Genomic_DNA"/>
</dbReference>
<gene>
    <name evidence="1" type="ORF">HK18_04970</name>
</gene>